<dbReference type="Gene3D" id="3.40.50.10490">
    <property type="entry name" value="Glucose-6-phosphate isomerase like protein, domain 1"/>
    <property type="match status" value="1"/>
</dbReference>
<dbReference type="InterPro" id="IPR046348">
    <property type="entry name" value="SIS_dom_sf"/>
</dbReference>
<dbReference type="EMBL" id="SMMX01000022">
    <property type="protein sequence ID" value="TDA20386.1"/>
    <property type="molecule type" value="Genomic_DNA"/>
</dbReference>
<keyword evidence="1" id="KW-0805">Transcription regulation</keyword>
<keyword evidence="2" id="KW-0238">DNA-binding</keyword>
<dbReference type="GO" id="GO:1901135">
    <property type="term" value="P:carbohydrate derivative metabolic process"/>
    <property type="evidence" value="ECO:0007669"/>
    <property type="project" value="InterPro"/>
</dbReference>
<dbReference type="AlphaFoldDB" id="A0A4R4FCQ4"/>
<dbReference type="PANTHER" id="PTHR30514">
    <property type="entry name" value="GLUCOKINASE"/>
    <property type="match status" value="1"/>
</dbReference>
<accession>A0A4R4FCQ4</accession>
<dbReference type="Pfam" id="PF01418">
    <property type="entry name" value="HTH_6"/>
    <property type="match status" value="1"/>
</dbReference>
<evidence type="ECO:0000256" key="1">
    <source>
        <dbReference type="ARBA" id="ARBA00023015"/>
    </source>
</evidence>
<dbReference type="RefSeq" id="WP_132280690.1">
    <property type="nucleotide sequence ID" value="NZ_JAOBST010000032.1"/>
</dbReference>
<dbReference type="InterPro" id="IPR009057">
    <property type="entry name" value="Homeodomain-like_sf"/>
</dbReference>
<comment type="caution">
    <text evidence="6">The sequence shown here is derived from an EMBL/GenBank/DDBJ whole genome shotgun (WGS) entry which is preliminary data.</text>
</comment>
<dbReference type="Proteomes" id="UP000295710">
    <property type="component" value="Unassembled WGS sequence"/>
</dbReference>
<dbReference type="GO" id="GO:0097367">
    <property type="term" value="F:carbohydrate derivative binding"/>
    <property type="evidence" value="ECO:0007669"/>
    <property type="project" value="InterPro"/>
</dbReference>
<keyword evidence="3" id="KW-0804">Transcription</keyword>
<feature type="domain" description="HTH rpiR-type" evidence="4">
    <location>
        <begin position="10"/>
        <end position="86"/>
    </location>
</feature>
<dbReference type="InterPro" id="IPR047640">
    <property type="entry name" value="RpiR-like"/>
</dbReference>
<protein>
    <submittedName>
        <fullName evidence="6">MurR/RpiR family transcriptional regulator</fullName>
    </submittedName>
</protein>
<dbReference type="PANTHER" id="PTHR30514:SF1">
    <property type="entry name" value="HTH-TYPE TRANSCRIPTIONAL REGULATOR HEXR-RELATED"/>
    <property type="match status" value="1"/>
</dbReference>
<evidence type="ECO:0000259" key="5">
    <source>
        <dbReference type="PROSITE" id="PS51464"/>
    </source>
</evidence>
<keyword evidence="7" id="KW-1185">Reference proteome</keyword>
<dbReference type="SUPFAM" id="SSF46689">
    <property type="entry name" value="Homeodomain-like"/>
    <property type="match status" value="1"/>
</dbReference>
<organism evidence="6 7">
    <name type="scientific">Extibacter muris</name>
    <dbReference type="NCBI Taxonomy" id="1796622"/>
    <lineage>
        <taxon>Bacteria</taxon>
        <taxon>Bacillati</taxon>
        <taxon>Bacillota</taxon>
        <taxon>Clostridia</taxon>
        <taxon>Lachnospirales</taxon>
        <taxon>Lachnospiraceae</taxon>
        <taxon>Extibacter</taxon>
    </lineage>
</organism>
<dbReference type="CDD" id="cd05013">
    <property type="entry name" value="SIS_RpiR"/>
    <property type="match status" value="1"/>
</dbReference>
<evidence type="ECO:0000313" key="7">
    <source>
        <dbReference type="Proteomes" id="UP000295710"/>
    </source>
</evidence>
<evidence type="ECO:0000313" key="6">
    <source>
        <dbReference type="EMBL" id="TDA20386.1"/>
    </source>
</evidence>
<evidence type="ECO:0000256" key="3">
    <source>
        <dbReference type="ARBA" id="ARBA00023163"/>
    </source>
</evidence>
<proteinExistence type="predicted"/>
<evidence type="ECO:0000256" key="2">
    <source>
        <dbReference type="ARBA" id="ARBA00023125"/>
    </source>
</evidence>
<feature type="domain" description="SIS" evidence="5">
    <location>
        <begin position="132"/>
        <end position="273"/>
    </location>
</feature>
<dbReference type="InterPro" id="IPR000281">
    <property type="entry name" value="HTH_RpiR"/>
</dbReference>
<name>A0A4R4FCQ4_9FIRM</name>
<dbReference type="GO" id="GO:0003700">
    <property type="term" value="F:DNA-binding transcription factor activity"/>
    <property type="evidence" value="ECO:0007669"/>
    <property type="project" value="InterPro"/>
</dbReference>
<dbReference type="SUPFAM" id="SSF53697">
    <property type="entry name" value="SIS domain"/>
    <property type="match status" value="1"/>
</dbReference>
<dbReference type="Gene3D" id="1.10.10.10">
    <property type="entry name" value="Winged helix-like DNA-binding domain superfamily/Winged helix DNA-binding domain"/>
    <property type="match status" value="1"/>
</dbReference>
<reference evidence="6 7" key="1">
    <citation type="journal article" date="2016" name="Nat. Microbiol.">
        <title>The Mouse Intestinal Bacterial Collection (miBC) provides host-specific insight into cultured diversity and functional potential of the gut microbiota.</title>
        <authorList>
            <person name="Lagkouvardos I."/>
            <person name="Pukall R."/>
            <person name="Abt B."/>
            <person name="Foesel B.U."/>
            <person name="Meier-Kolthoff J.P."/>
            <person name="Kumar N."/>
            <person name="Bresciani A."/>
            <person name="Martinez I."/>
            <person name="Just S."/>
            <person name="Ziegler C."/>
            <person name="Brugiroux S."/>
            <person name="Garzetti D."/>
            <person name="Wenning M."/>
            <person name="Bui T.P."/>
            <person name="Wang J."/>
            <person name="Hugenholtz F."/>
            <person name="Plugge C.M."/>
            <person name="Peterson D.A."/>
            <person name="Hornef M.W."/>
            <person name="Baines J.F."/>
            <person name="Smidt H."/>
            <person name="Walter J."/>
            <person name="Kristiansen K."/>
            <person name="Nielsen H.B."/>
            <person name="Haller D."/>
            <person name="Overmann J."/>
            <person name="Stecher B."/>
            <person name="Clavel T."/>
        </authorList>
    </citation>
    <scope>NUCLEOTIDE SEQUENCE [LARGE SCALE GENOMIC DNA]</scope>
    <source>
        <strain evidence="6 7">DSM 28560</strain>
    </source>
</reference>
<dbReference type="PROSITE" id="PS51071">
    <property type="entry name" value="HTH_RPIR"/>
    <property type="match status" value="1"/>
</dbReference>
<dbReference type="Pfam" id="PF01380">
    <property type="entry name" value="SIS"/>
    <property type="match status" value="1"/>
</dbReference>
<dbReference type="InterPro" id="IPR001347">
    <property type="entry name" value="SIS_dom"/>
</dbReference>
<evidence type="ECO:0000259" key="4">
    <source>
        <dbReference type="PROSITE" id="PS51071"/>
    </source>
</evidence>
<dbReference type="PROSITE" id="PS51464">
    <property type="entry name" value="SIS"/>
    <property type="match status" value="1"/>
</dbReference>
<sequence>MKKLSNTATPEILINIKRNMHHMSPAMNKLAKYILENYKKLDGIQIHQLAKESGVSEATITRFVKEIGFQNYQAFVLQMAKVNTKKEQSALSYGSIQEDDDVPTICSKVFSMNIQTITDTLSILDTDKIVHAVEAIADARRIMIFAQGRSQVTAKSLRQRLSRLGLSPCLYTDAHDGAIASSLAEKEDVVIGISTYGRSRMVVANMERARKKGAVTIAVTSYDNTPLEQFADIVLKTVNNENLNFGYEPSCATVTQMIMLDCLYILLYLKDKEISDRYINTSIEAVEEEKM</sequence>
<gene>
    <name evidence="6" type="ORF">E1963_17215</name>
</gene>
<dbReference type="InterPro" id="IPR035472">
    <property type="entry name" value="RpiR-like_SIS"/>
</dbReference>
<dbReference type="GO" id="GO:0003677">
    <property type="term" value="F:DNA binding"/>
    <property type="evidence" value="ECO:0007669"/>
    <property type="project" value="UniProtKB-KW"/>
</dbReference>
<dbReference type="InterPro" id="IPR036388">
    <property type="entry name" value="WH-like_DNA-bd_sf"/>
</dbReference>